<name>A0A917V9S3_9HYPH</name>
<feature type="transmembrane region" description="Helical" evidence="1">
    <location>
        <begin position="70"/>
        <end position="93"/>
    </location>
</feature>
<dbReference type="RefSeq" id="WP_244645648.1">
    <property type="nucleotide sequence ID" value="NZ_BMMF01000016.1"/>
</dbReference>
<keyword evidence="3" id="KW-1185">Reference proteome</keyword>
<evidence type="ECO:0000313" key="3">
    <source>
        <dbReference type="Proteomes" id="UP000600449"/>
    </source>
</evidence>
<evidence type="ECO:0000256" key="1">
    <source>
        <dbReference type="SAM" id="Phobius"/>
    </source>
</evidence>
<sequence length="107" mass="11898">MIRFFVRVIGLLLVAAGFVGVVVDGTRSIANHEVVFAPLGEILFQLFPSTFPMLEPAITRHVSPFLWDPILLTVLLWPASIVAFVLGAVLLWLSQKRPEPVGYLTER</sequence>
<accession>A0A917V9S3</accession>
<reference evidence="2 3" key="1">
    <citation type="journal article" date="2014" name="Int. J. Syst. Evol. Microbiol.">
        <title>Complete genome sequence of Corynebacterium casei LMG S-19264T (=DSM 44701T), isolated from a smear-ripened cheese.</title>
        <authorList>
            <consortium name="US DOE Joint Genome Institute (JGI-PGF)"/>
            <person name="Walter F."/>
            <person name="Albersmeier A."/>
            <person name="Kalinowski J."/>
            <person name="Ruckert C."/>
        </authorList>
    </citation>
    <scope>NUCLEOTIDE SEQUENCE [LARGE SCALE GENOMIC DNA]</scope>
    <source>
        <strain evidence="2 3">CGMCC 1.9161</strain>
    </source>
</reference>
<evidence type="ECO:0000313" key="2">
    <source>
        <dbReference type="EMBL" id="GGK52530.1"/>
    </source>
</evidence>
<keyword evidence="1" id="KW-0472">Membrane</keyword>
<proteinExistence type="predicted"/>
<keyword evidence="1" id="KW-1133">Transmembrane helix</keyword>
<protein>
    <submittedName>
        <fullName evidence="2">Uncharacterized protein</fullName>
    </submittedName>
</protein>
<dbReference type="EMBL" id="BMMF01000016">
    <property type="protein sequence ID" value="GGK52530.1"/>
    <property type="molecule type" value="Genomic_DNA"/>
</dbReference>
<dbReference type="Proteomes" id="UP000600449">
    <property type="component" value="Unassembled WGS sequence"/>
</dbReference>
<keyword evidence="1" id="KW-0812">Transmembrane</keyword>
<gene>
    <name evidence="2" type="ORF">GCM10011322_44290</name>
</gene>
<comment type="caution">
    <text evidence="2">The sequence shown here is derived from an EMBL/GenBank/DDBJ whole genome shotgun (WGS) entry which is preliminary data.</text>
</comment>
<organism evidence="2 3">
    <name type="scientific">Salinarimonas ramus</name>
    <dbReference type="NCBI Taxonomy" id="690164"/>
    <lineage>
        <taxon>Bacteria</taxon>
        <taxon>Pseudomonadati</taxon>
        <taxon>Pseudomonadota</taxon>
        <taxon>Alphaproteobacteria</taxon>
        <taxon>Hyphomicrobiales</taxon>
        <taxon>Salinarimonadaceae</taxon>
        <taxon>Salinarimonas</taxon>
    </lineage>
</organism>
<dbReference type="AlphaFoldDB" id="A0A917V9S3"/>